<dbReference type="AlphaFoldDB" id="A0A0C9U2S0"/>
<accession>A0A0C9U2S0</accession>
<proteinExistence type="predicted"/>
<evidence type="ECO:0000313" key="1">
    <source>
        <dbReference type="EMBL" id="KIJ23372.1"/>
    </source>
</evidence>
<keyword evidence="2" id="KW-1185">Reference proteome</keyword>
<organism evidence="1 2">
    <name type="scientific">Sphaerobolus stellatus (strain SS14)</name>
    <dbReference type="NCBI Taxonomy" id="990650"/>
    <lineage>
        <taxon>Eukaryota</taxon>
        <taxon>Fungi</taxon>
        <taxon>Dikarya</taxon>
        <taxon>Basidiomycota</taxon>
        <taxon>Agaricomycotina</taxon>
        <taxon>Agaricomycetes</taxon>
        <taxon>Phallomycetidae</taxon>
        <taxon>Geastrales</taxon>
        <taxon>Sphaerobolaceae</taxon>
        <taxon>Sphaerobolus</taxon>
    </lineage>
</organism>
<protein>
    <submittedName>
        <fullName evidence="1">Uncharacterized protein</fullName>
    </submittedName>
</protein>
<evidence type="ECO:0000313" key="2">
    <source>
        <dbReference type="Proteomes" id="UP000054279"/>
    </source>
</evidence>
<dbReference type="HOGENOM" id="CLU_3088813_0_0_1"/>
<gene>
    <name evidence="1" type="ORF">M422DRAFT_39646</name>
</gene>
<sequence>MECRSALSLAPFACAWRTTNFIIVLTAVNFEEVKLYKMRYATLHGILLTQQP</sequence>
<name>A0A0C9U2S0_SPHS4</name>
<reference evidence="1 2" key="1">
    <citation type="submission" date="2014-06" db="EMBL/GenBank/DDBJ databases">
        <title>Evolutionary Origins and Diversification of the Mycorrhizal Mutualists.</title>
        <authorList>
            <consortium name="DOE Joint Genome Institute"/>
            <consortium name="Mycorrhizal Genomics Consortium"/>
            <person name="Kohler A."/>
            <person name="Kuo A."/>
            <person name="Nagy L.G."/>
            <person name="Floudas D."/>
            <person name="Copeland A."/>
            <person name="Barry K.W."/>
            <person name="Cichocki N."/>
            <person name="Veneault-Fourrey C."/>
            <person name="LaButti K."/>
            <person name="Lindquist E.A."/>
            <person name="Lipzen A."/>
            <person name="Lundell T."/>
            <person name="Morin E."/>
            <person name="Murat C."/>
            <person name="Riley R."/>
            <person name="Ohm R."/>
            <person name="Sun H."/>
            <person name="Tunlid A."/>
            <person name="Henrissat B."/>
            <person name="Grigoriev I.V."/>
            <person name="Hibbett D.S."/>
            <person name="Martin F."/>
        </authorList>
    </citation>
    <scope>NUCLEOTIDE SEQUENCE [LARGE SCALE GENOMIC DNA]</scope>
    <source>
        <strain evidence="1 2">SS14</strain>
    </source>
</reference>
<dbReference type="Proteomes" id="UP000054279">
    <property type="component" value="Unassembled WGS sequence"/>
</dbReference>
<dbReference type="EMBL" id="KN837703">
    <property type="protein sequence ID" value="KIJ23372.1"/>
    <property type="molecule type" value="Genomic_DNA"/>
</dbReference>